<dbReference type="OrthoDB" id="10521114at2759"/>
<evidence type="ECO:0000256" key="1">
    <source>
        <dbReference type="SAM" id="MobiDB-lite"/>
    </source>
</evidence>
<keyword evidence="3" id="KW-0732">Signal</keyword>
<keyword evidence="2" id="KW-0472">Membrane</keyword>
<keyword evidence="2" id="KW-0812">Transmembrane</keyword>
<feature type="chain" id="PRO_5005489151" evidence="3">
    <location>
        <begin position="22"/>
        <end position="325"/>
    </location>
</feature>
<feature type="region of interest" description="Disordered" evidence="1">
    <location>
        <begin position="215"/>
        <end position="240"/>
    </location>
</feature>
<dbReference type="AlphaFoldDB" id="A0A0K2V3A8"/>
<evidence type="ECO:0000256" key="3">
    <source>
        <dbReference type="SAM" id="SignalP"/>
    </source>
</evidence>
<name>A0A0K2V3A8_LEPSM</name>
<proteinExistence type="predicted"/>
<reference evidence="4" key="1">
    <citation type="submission" date="2014-05" db="EMBL/GenBank/DDBJ databases">
        <authorList>
            <person name="Chronopoulou M."/>
        </authorList>
    </citation>
    <scope>NUCLEOTIDE SEQUENCE</scope>
    <source>
        <tissue evidence="4">Whole organism</tissue>
    </source>
</reference>
<feature type="signal peptide" evidence="3">
    <location>
        <begin position="1"/>
        <end position="21"/>
    </location>
</feature>
<dbReference type="EMBL" id="HACA01027075">
    <property type="protein sequence ID" value="CDW44436.1"/>
    <property type="molecule type" value="Transcribed_RNA"/>
</dbReference>
<protein>
    <submittedName>
        <fullName evidence="4">Uncharacterized protein</fullName>
    </submittedName>
</protein>
<accession>A0A0K2V3A8</accession>
<evidence type="ECO:0000313" key="4">
    <source>
        <dbReference type="EMBL" id="CDW44436.1"/>
    </source>
</evidence>
<organism evidence="4">
    <name type="scientific">Lepeophtheirus salmonis</name>
    <name type="common">Salmon louse</name>
    <name type="synonym">Caligus salmonis</name>
    <dbReference type="NCBI Taxonomy" id="72036"/>
    <lineage>
        <taxon>Eukaryota</taxon>
        <taxon>Metazoa</taxon>
        <taxon>Ecdysozoa</taxon>
        <taxon>Arthropoda</taxon>
        <taxon>Crustacea</taxon>
        <taxon>Multicrustacea</taxon>
        <taxon>Hexanauplia</taxon>
        <taxon>Copepoda</taxon>
        <taxon>Siphonostomatoida</taxon>
        <taxon>Caligidae</taxon>
        <taxon>Lepeophtheirus</taxon>
    </lineage>
</organism>
<feature type="compositionally biased region" description="Polar residues" evidence="1">
    <location>
        <begin position="229"/>
        <end position="240"/>
    </location>
</feature>
<sequence>MKTPEVLLWLFASIFYGDIYCNPIKGITNCLNNEDCLGSNRRCHRNSSLLTGICTCKDGFFPAKNDKIACLNIKIRECVDSSDCPPNLICHSGPQYLSFRESKYQKDKVCTFVFNSDSTSVMGIGGDLRSSHIYDHFFVGRRNRIHPPFHPEYIKFVEDAMLVLFLICVLVTLLIVHRASCFRYFRNARRNGVLRYIIPHGDDIPPPYSQYGPPVTSVVPVHSTENEGESNTNGQEVNSVSENTITHAERILNRNFKASRPETPPPSYAEALLISQARSASLRESQVSTHQESNANGAGLPLYIALPPCETTSSSSNIEITPTTT</sequence>
<keyword evidence="2" id="KW-1133">Transmembrane helix</keyword>
<evidence type="ECO:0000256" key="2">
    <source>
        <dbReference type="SAM" id="Phobius"/>
    </source>
</evidence>
<feature type="transmembrane region" description="Helical" evidence="2">
    <location>
        <begin position="160"/>
        <end position="180"/>
    </location>
</feature>